<reference evidence="10 11" key="1">
    <citation type="journal article" date="2016" name="C (Basel)">
        <title>Selective Growth of and Electricity Production by Marine Exoelectrogenic Bacteria in Self-Aggregated Hydrogel of Microbially Reduced Graphene Oxide.</title>
        <authorList>
            <person name="Yoshida N."/>
            <person name="Goto Y."/>
            <person name="Miyata Y."/>
        </authorList>
    </citation>
    <scope>NUCLEOTIDE SEQUENCE [LARGE SCALE GENOMIC DNA]</scope>
    <source>
        <strain evidence="10 11">NIT-T3</strain>
    </source>
</reference>
<evidence type="ECO:0000256" key="3">
    <source>
        <dbReference type="ARBA" id="ARBA00012327"/>
    </source>
</evidence>
<evidence type="ECO:0000256" key="5">
    <source>
        <dbReference type="ARBA" id="ARBA00022679"/>
    </source>
</evidence>
<dbReference type="Gene3D" id="3.40.50.150">
    <property type="entry name" value="Vaccinia Virus protein VP39"/>
    <property type="match status" value="1"/>
</dbReference>
<keyword evidence="6 8" id="KW-0949">S-adenosyl-L-methionine</keyword>
<organism evidence="10 11">
    <name type="scientific">Desulfuromonas versatilis</name>
    <dbReference type="NCBI Taxonomy" id="2802975"/>
    <lineage>
        <taxon>Bacteria</taxon>
        <taxon>Pseudomonadati</taxon>
        <taxon>Thermodesulfobacteriota</taxon>
        <taxon>Desulfuromonadia</taxon>
        <taxon>Desulfuromonadales</taxon>
        <taxon>Desulfuromonadaceae</taxon>
        <taxon>Desulfuromonas</taxon>
    </lineage>
</organism>
<comment type="pathway">
    <text evidence="2 8">Cofactor biosynthesis; biotin biosynthesis.</text>
</comment>
<keyword evidence="7 8" id="KW-0093">Biotin biosynthesis</keyword>
<dbReference type="EC" id="2.1.1.197" evidence="3 8"/>
<keyword evidence="5 8" id="KW-0808">Transferase</keyword>
<dbReference type="RefSeq" id="WP_221249146.1">
    <property type="nucleotide sequence ID" value="NZ_AP024355.1"/>
</dbReference>
<dbReference type="PANTHER" id="PTHR13090:SF1">
    <property type="entry name" value="ARGININE-HYDROXYLASE NDUFAF5, MITOCHONDRIAL"/>
    <property type="match status" value="1"/>
</dbReference>
<dbReference type="InterPro" id="IPR029063">
    <property type="entry name" value="SAM-dependent_MTases_sf"/>
</dbReference>
<evidence type="ECO:0000259" key="9">
    <source>
        <dbReference type="Pfam" id="PF08241"/>
    </source>
</evidence>
<gene>
    <name evidence="8 10" type="primary">bioC</name>
    <name evidence="10" type="ORF">DESUT3_28090</name>
</gene>
<evidence type="ECO:0000256" key="6">
    <source>
        <dbReference type="ARBA" id="ARBA00022691"/>
    </source>
</evidence>
<dbReference type="Pfam" id="PF08241">
    <property type="entry name" value="Methyltransf_11"/>
    <property type="match status" value="1"/>
</dbReference>
<evidence type="ECO:0000256" key="8">
    <source>
        <dbReference type="HAMAP-Rule" id="MF_00835"/>
    </source>
</evidence>
<evidence type="ECO:0000313" key="11">
    <source>
        <dbReference type="Proteomes" id="UP001319827"/>
    </source>
</evidence>
<comment type="function">
    <text evidence="8">Converts the free carboxyl group of a malonyl-thioester to its methyl ester by transfer of a methyl group from S-adenosyl-L-methionine (SAM). It allows to synthesize pimeloyl-ACP via the fatty acid synthetic pathway.</text>
</comment>
<dbReference type="HAMAP" id="MF_00835">
    <property type="entry name" value="BioC"/>
    <property type="match status" value="1"/>
</dbReference>
<feature type="domain" description="Methyltransferase type 11" evidence="9">
    <location>
        <begin position="51"/>
        <end position="141"/>
    </location>
</feature>
<dbReference type="Proteomes" id="UP001319827">
    <property type="component" value="Chromosome"/>
</dbReference>
<dbReference type="InterPro" id="IPR011814">
    <property type="entry name" value="BioC"/>
</dbReference>
<keyword evidence="11" id="KW-1185">Reference proteome</keyword>
<dbReference type="SUPFAM" id="SSF53335">
    <property type="entry name" value="S-adenosyl-L-methionine-dependent methyltransferases"/>
    <property type="match status" value="1"/>
</dbReference>
<comment type="similarity">
    <text evidence="8">Belongs to the methyltransferase superfamily.</text>
</comment>
<dbReference type="InterPro" id="IPR050602">
    <property type="entry name" value="Malonyl-ACP_OMT"/>
</dbReference>
<evidence type="ECO:0000256" key="7">
    <source>
        <dbReference type="ARBA" id="ARBA00022756"/>
    </source>
</evidence>
<proteinExistence type="inferred from homology"/>
<dbReference type="EMBL" id="AP024355">
    <property type="protein sequence ID" value="BCR05740.1"/>
    <property type="molecule type" value="Genomic_DNA"/>
</dbReference>
<dbReference type="InterPro" id="IPR013216">
    <property type="entry name" value="Methyltransf_11"/>
</dbReference>
<protein>
    <recommendedName>
        <fullName evidence="3 8">Malonyl-[acyl-carrier protein] O-methyltransferase</fullName>
        <shortName evidence="8">Malonyl-ACP O-methyltransferase</shortName>
        <ecNumber evidence="3 8">2.1.1.197</ecNumber>
    </recommendedName>
    <alternativeName>
        <fullName evidence="8">Biotin synthesis protein BioC</fullName>
    </alternativeName>
</protein>
<evidence type="ECO:0000256" key="1">
    <source>
        <dbReference type="ARBA" id="ARBA00000852"/>
    </source>
</evidence>
<reference evidence="10 11" key="2">
    <citation type="journal article" date="2021" name="Int. J. Syst. Evol. Microbiol.">
        <title>Isolation and Polyphasic Characterization of Desulfuromonas versatilis sp. Nov., an Electrogenic Bacteria Capable of Versatile Metabolism Isolated from a Graphene Oxide-Reducing Enrichment Culture.</title>
        <authorList>
            <person name="Xie L."/>
            <person name="Yoshida N."/>
            <person name="Ishii S."/>
            <person name="Meng L."/>
        </authorList>
    </citation>
    <scope>NUCLEOTIDE SEQUENCE [LARGE SCALE GENOMIC DNA]</scope>
    <source>
        <strain evidence="10 11">NIT-T3</strain>
    </source>
</reference>
<name>A0ABN6E093_9BACT</name>
<evidence type="ECO:0000256" key="2">
    <source>
        <dbReference type="ARBA" id="ARBA00004746"/>
    </source>
</evidence>
<dbReference type="CDD" id="cd02440">
    <property type="entry name" value="AdoMet_MTases"/>
    <property type="match status" value="1"/>
</dbReference>
<accession>A0ABN6E093</accession>
<keyword evidence="4 8" id="KW-0489">Methyltransferase</keyword>
<dbReference type="PANTHER" id="PTHR13090">
    <property type="entry name" value="ARGININE-HYDROXYLASE NDUFAF5, MITOCHONDRIAL"/>
    <property type="match status" value="1"/>
</dbReference>
<evidence type="ECO:0000256" key="4">
    <source>
        <dbReference type="ARBA" id="ARBA00022603"/>
    </source>
</evidence>
<comment type="catalytic activity">
    <reaction evidence="1 8">
        <text>malonyl-[ACP] + S-adenosyl-L-methionine = malonyl-[ACP] methyl ester + S-adenosyl-L-homocysteine</text>
        <dbReference type="Rhea" id="RHEA:17105"/>
        <dbReference type="Rhea" id="RHEA-COMP:9623"/>
        <dbReference type="Rhea" id="RHEA-COMP:9954"/>
        <dbReference type="ChEBI" id="CHEBI:57856"/>
        <dbReference type="ChEBI" id="CHEBI:59789"/>
        <dbReference type="ChEBI" id="CHEBI:78449"/>
        <dbReference type="ChEBI" id="CHEBI:78845"/>
        <dbReference type="EC" id="2.1.1.197"/>
    </reaction>
</comment>
<sequence>MTPTVVDTRQVRRHFSCHAEDYDRYALVQKRVVDELLALLRRKSPSDGPVLDVGTGTGALAASVAREFANRPLVLCDLAHGMTLHAAGQLAGALALDADAQALPFRDGRFGLLVSSSVYQWLNDLPAAFAEALRVLSPGGGLGIALFGERTLYELRTSHRRAVAEAGADHPSHAQDFPTQAAVRQALDGAGFEAIEVRSADEIEHHPDVPALLRSLKKIGAQNASSDRPAGLSSRRVMQRMAELYQQDFGGAGSIPATYQVIYALARKPLIP</sequence>
<evidence type="ECO:0000313" key="10">
    <source>
        <dbReference type="EMBL" id="BCR05740.1"/>
    </source>
</evidence>